<dbReference type="Proteomes" id="UP001497522">
    <property type="component" value="Chromosome 2"/>
</dbReference>
<keyword evidence="2" id="KW-0150">Chloroplast</keyword>
<evidence type="ECO:0000256" key="1">
    <source>
        <dbReference type="ARBA" id="ARBA00004229"/>
    </source>
</evidence>
<evidence type="ECO:0000256" key="9">
    <source>
        <dbReference type="ARBA" id="ARBA00023014"/>
    </source>
</evidence>
<gene>
    <name evidence="12" type="ORF">CSSPJE1EN2_LOCUS13949</name>
</gene>
<dbReference type="InterPro" id="IPR036922">
    <property type="entry name" value="Rieske_2Fe-2S_sf"/>
</dbReference>
<evidence type="ECO:0000256" key="2">
    <source>
        <dbReference type="ARBA" id="ARBA00022528"/>
    </source>
</evidence>
<dbReference type="InterPro" id="IPR012748">
    <property type="entry name" value="Rieske-like_NirD"/>
</dbReference>
<dbReference type="Pfam" id="PF13806">
    <property type="entry name" value="Rieske_2"/>
    <property type="match status" value="1"/>
</dbReference>
<evidence type="ECO:0000256" key="4">
    <source>
        <dbReference type="ARBA" id="ARBA00022714"/>
    </source>
</evidence>
<accession>A0ABP1B7X4</accession>
<dbReference type="SUPFAM" id="SSF103511">
    <property type="entry name" value="Chlorophyll a-b binding protein"/>
    <property type="match status" value="1"/>
</dbReference>
<dbReference type="Pfam" id="PF00504">
    <property type="entry name" value="Chloroa_b-bind"/>
    <property type="match status" value="1"/>
</dbReference>
<feature type="domain" description="Rieske" evidence="11">
    <location>
        <begin position="114"/>
        <end position="225"/>
    </location>
</feature>
<dbReference type="PANTHER" id="PTHR43456">
    <property type="entry name" value="RIESKE (2FE-2S) DOMAIN-CONTAINING PROTEIN"/>
    <property type="match status" value="1"/>
</dbReference>
<dbReference type="Gene3D" id="2.102.10.10">
    <property type="entry name" value="Rieske [2Fe-2S] iron-sulphur domain"/>
    <property type="match status" value="1"/>
</dbReference>
<evidence type="ECO:0000256" key="5">
    <source>
        <dbReference type="ARBA" id="ARBA00022723"/>
    </source>
</evidence>
<keyword evidence="7" id="KW-0560">Oxidoreductase</keyword>
<keyword evidence="5" id="KW-0479">Metal-binding</keyword>
<dbReference type="PROSITE" id="PS51296">
    <property type="entry name" value="RIESKE"/>
    <property type="match status" value="1"/>
</dbReference>
<comment type="subcellular location">
    <subcellularLocation>
        <location evidence="1">Plastid</location>
        <location evidence="1">Chloroplast</location>
    </subcellularLocation>
</comment>
<proteinExistence type="predicted"/>
<evidence type="ECO:0000313" key="12">
    <source>
        <dbReference type="EMBL" id="CAK9871281.1"/>
    </source>
</evidence>
<dbReference type="PANTHER" id="PTHR43456:SF2">
    <property type="entry name" value="RIESKE (2FE-2S) DOMAIN-CONTAINING PROTEIN"/>
    <property type="match status" value="1"/>
</dbReference>
<dbReference type="InterPro" id="IPR022796">
    <property type="entry name" value="Chloroa_b-bind"/>
</dbReference>
<sequence>MATGAIATLKPLVGAISAPKTTTTTAAAAAAAARTTTIRGKCHLSLLLAPSYGKLPSSGSKCCCGHNSRLRRSRTSEERLRQVQCNAGEVSVSEASSTEETSAAAVEDDDAGNWLPVIPIEALPKGERRLVRQDGATVLLLWYKNGVYAIENTSPAEGAYSEGLVNARLTPDGAIVCPSTDTTFDLNTGKVKEWMPNNPVLRFLTPPLRDLLTYPVKMDSEYIYINVQGIKSGNSAEIVFGGATQAGKTASDVSVDEVRMVVDENEQGFGFTPKNELINGRAAMIGFLMIVVQELVSGKGFLKGIGFLDFLYQYVFPGYSP</sequence>
<evidence type="ECO:0000259" key="11">
    <source>
        <dbReference type="PROSITE" id="PS51296"/>
    </source>
</evidence>
<keyword evidence="10" id="KW-0534">Nitrate assimilation</keyword>
<keyword evidence="3" id="KW-0934">Plastid</keyword>
<dbReference type="SUPFAM" id="SSF50022">
    <property type="entry name" value="ISP domain"/>
    <property type="match status" value="1"/>
</dbReference>
<keyword evidence="8" id="KW-0408">Iron</keyword>
<keyword evidence="6" id="KW-0809">Transit peptide</keyword>
<evidence type="ECO:0000256" key="7">
    <source>
        <dbReference type="ARBA" id="ARBA00023002"/>
    </source>
</evidence>
<dbReference type="EMBL" id="OZ023703">
    <property type="protein sequence ID" value="CAK9871281.1"/>
    <property type="molecule type" value="Genomic_DNA"/>
</dbReference>
<evidence type="ECO:0000256" key="6">
    <source>
        <dbReference type="ARBA" id="ARBA00022946"/>
    </source>
</evidence>
<keyword evidence="13" id="KW-1185">Reference proteome</keyword>
<evidence type="ECO:0000256" key="10">
    <source>
        <dbReference type="ARBA" id="ARBA00023063"/>
    </source>
</evidence>
<keyword evidence="4" id="KW-0001">2Fe-2S</keyword>
<organism evidence="12 13">
    <name type="scientific">Sphagnum jensenii</name>
    <dbReference type="NCBI Taxonomy" id="128206"/>
    <lineage>
        <taxon>Eukaryota</taxon>
        <taxon>Viridiplantae</taxon>
        <taxon>Streptophyta</taxon>
        <taxon>Embryophyta</taxon>
        <taxon>Bryophyta</taxon>
        <taxon>Sphagnophytina</taxon>
        <taxon>Sphagnopsida</taxon>
        <taxon>Sphagnales</taxon>
        <taxon>Sphagnaceae</taxon>
        <taxon>Sphagnum</taxon>
    </lineage>
</organism>
<dbReference type="CDD" id="cd03467">
    <property type="entry name" value="Rieske"/>
    <property type="match status" value="1"/>
</dbReference>
<dbReference type="InterPro" id="IPR017941">
    <property type="entry name" value="Rieske_2Fe-2S"/>
</dbReference>
<evidence type="ECO:0000256" key="8">
    <source>
        <dbReference type="ARBA" id="ARBA00023004"/>
    </source>
</evidence>
<keyword evidence="9" id="KW-0411">Iron-sulfur</keyword>
<evidence type="ECO:0000313" key="13">
    <source>
        <dbReference type="Proteomes" id="UP001497522"/>
    </source>
</evidence>
<evidence type="ECO:0000256" key="3">
    <source>
        <dbReference type="ARBA" id="ARBA00022640"/>
    </source>
</evidence>
<name>A0ABP1B7X4_9BRYO</name>
<dbReference type="Gene3D" id="1.10.3460.10">
    <property type="entry name" value="Chlorophyll a/b binding protein domain"/>
    <property type="match status" value="1"/>
</dbReference>
<reference evidence="12 13" key="1">
    <citation type="submission" date="2024-03" db="EMBL/GenBank/DDBJ databases">
        <authorList>
            <consortium name="ELIXIR-Norway"/>
            <consortium name="Elixir Norway"/>
        </authorList>
    </citation>
    <scope>NUCLEOTIDE SEQUENCE [LARGE SCALE GENOMIC DNA]</scope>
</reference>
<protein>
    <recommendedName>
        <fullName evidence="11">Rieske domain-containing protein</fullName>
    </recommendedName>
</protein>